<dbReference type="EMBL" id="FWDM01000031">
    <property type="protein sequence ID" value="SLM14878.1"/>
    <property type="molecule type" value="Genomic_DNA"/>
</dbReference>
<evidence type="ECO:0000313" key="1">
    <source>
        <dbReference type="EMBL" id="SLM14878.1"/>
    </source>
</evidence>
<protein>
    <submittedName>
        <fullName evidence="1">Uncharacterized protein</fullName>
    </submittedName>
</protein>
<dbReference type="AlphaFoldDB" id="A0A3P3XLS1"/>
<organism evidence="1">
    <name type="scientific">uncultured spirochete</name>
    <dbReference type="NCBI Taxonomy" id="156406"/>
    <lineage>
        <taxon>Bacteria</taxon>
        <taxon>Pseudomonadati</taxon>
        <taxon>Spirochaetota</taxon>
        <taxon>Spirochaetia</taxon>
        <taxon>Spirochaetales</taxon>
        <taxon>environmental samples</taxon>
    </lineage>
</organism>
<name>A0A3P3XLS1_9SPIR</name>
<reference evidence="1" key="1">
    <citation type="submission" date="2017-02" db="EMBL/GenBank/DDBJ databases">
        <authorList>
            <person name="Regsiter A."/>
            <person name="William W."/>
        </authorList>
    </citation>
    <scope>NUCLEOTIDE SEQUENCE</scope>
    <source>
        <strain evidence="1">Bib</strain>
    </source>
</reference>
<proteinExistence type="predicted"/>
<gene>
    <name evidence="1" type="ORF">SPIROBIBN47_370002</name>
</gene>
<accession>A0A3P3XLS1</accession>
<sequence length="102" mass="11374">MDSVDSIDKLIEIERQAAAIIKEAEDKASRILLDAKNKSESLLKDKLAEARMKFESDLAASRDALRTQTQKEIEDYKASLKNIPLNQTALSAALEDLLKQEA</sequence>